<name>A0A1X6YA09_9RHOB</name>
<dbReference type="InterPro" id="IPR007523">
    <property type="entry name" value="NDUFAF3/AAMDC"/>
</dbReference>
<dbReference type="Gene3D" id="3.40.1230.10">
    <property type="entry name" value="MTH938-like"/>
    <property type="match status" value="1"/>
</dbReference>
<protein>
    <recommendedName>
        <fullName evidence="3">Mth938-like domain-containing protein</fullName>
    </recommendedName>
</protein>
<dbReference type="Proteomes" id="UP000193778">
    <property type="component" value="Unassembled WGS sequence"/>
</dbReference>
<sequence length="117" mass="12404">MRLNEITYNNATPIDGYGPGFFRIGGQVHEGTVLTGPTGTTAWGGYDDQTALLKLTDHVDVLLIGTGAALTHIPKDLRTALENAGIGVEIMNSPAACRTYNVLLSEGRRIALALLPV</sequence>
<dbReference type="SUPFAM" id="SSF64076">
    <property type="entry name" value="MTH938-like"/>
    <property type="match status" value="1"/>
</dbReference>
<keyword evidence="2" id="KW-1185">Reference proteome</keyword>
<evidence type="ECO:0000313" key="2">
    <source>
        <dbReference type="Proteomes" id="UP000193778"/>
    </source>
</evidence>
<proteinExistence type="predicted"/>
<evidence type="ECO:0008006" key="3">
    <source>
        <dbReference type="Google" id="ProtNLM"/>
    </source>
</evidence>
<dbReference type="RefSeq" id="WP_085820909.1">
    <property type="nucleotide sequence ID" value="NZ_FWFP01000001.1"/>
</dbReference>
<evidence type="ECO:0000313" key="1">
    <source>
        <dbReference type="EMBL" id="SLN14582.1"/>
    </source>
</evidence>
<dbReference type="EMBL" id="FWFP01000001">
    <property type="protein sequence ID" value="SLN14582.1"/>
    <property type="molecule type" value="Genomic_DNA"/>
</dbReference>
<dbReference type="Pfam" id="PF04430">
    <property type="entry name" value="DUF498"/>
    <property type="match status" value="1"/>
</dbReference>
<dbReference type="PANTHER" id="PTHR21192">
    <property type="entry name" value="NUCLEAR PROTEIN E3-3"/>
    <property type="match status" value="1"/>
</dbReference>
<gene>
    <name evidence="1" type="ORF">RUM8411_00367</name>
</gene>
<dbReference type="PANTHER" id="PTHR21192:SF2">
    <property type="entry name" value="NADH DEHYDROGENASE [UBIQUINONE] 1 ALPHA SUBCOMPLEX ASSEMBLY FACTOR 3"/>
    <property type="match status" value="1"/>
</dbReference>
<dbReference type="AlphaFoldDB" id="A0A1X6YA09"/>
<dbReference type="OrthoDB" id="7351393at2"/>
<reference evidence="2" key="1">
    <citation type="submission" date="2017-03" db="EMBL/GenBank/DDBJ databases">
        <authorList>
            <person name="Rodrigo-Torres L."/>
            <person name="Arahal R.D."/>
            <person name="Lucena T."/>
        </authorList>
    </citation>
    <scope>NUCLEOTIDE SEQUENCE [LARGE SCALE GENOMIC DNA]</scope>
    <source>
        <strain evidence="2">CECT 8411</strain>
    </source>
</reference>
<accession>A0A1X6YA09</accession>
<dbReference type="InterPro" id="IPR036748">
    <property type="entry name" value="MTH938-like_sf"/>
</dbReference>
<dbReference type="CDD" id="cd00248">
    <property type="entry name" value="Mth938-like"/>
    <property type="match status" value="1"/>
</dbReference>
<organism evidence="1 2">
    <name type="scientific">Ruegeria meonggei</name>
    <dbReference type="NCBI Taxonomy" id="1446476"/>
    <lineage>
        <taxon>Bacteria</taxon>
        <taxon>Pseudomonadati</taxon>
        <taxon>Pseudomonadota</taxon>
        <taxon>Alphaproteobacteria</taxon>
        <taxon>Rhodobacterales</taxon>
        <taxon>Roseobacteraceae</taxon>
        <taxon>Ruegeria</taxon>
    </lineage>
</organism>